<evidence type="ECO:0000313" key="7">
    <source>
        <dbReference type="Proteomes" id="UP000886883"/>
    </source>
</evidence>
<feature type="domain" description="HTH gntR-type" evidence="5">
    <location>
        <begin position="5"/>
        <end position="73"/>
    </location>
</feature>
<dbReference type="InterPro" id="IPR036388">
    <property type="entry name" value="WH-like_DNA-bd_sf"/>
</dbReference>
<dbReference type="SMART" id="SM00345">
    <property type="entry name" value="HTH_GNTR"/>
    <property type="match status" value="1"/>
</dbReference>
<evidence type="ECO:0000256" key="1">
    <source>
        <dbReference type="ARBA" id="ARBA00022491"/>
    </source>
</evidence>
<dbReference type="Pfam" id="PF00532">
    <property type="entry name" value="Peripla_BP_1"/>
    <property type="match status" value="1"/>
</dbReference>
<dbReference type="CDD" id="cd06267">
    <property type="entry name" value="PBP1_LacI_sugar_binding-like"/>
    <property type="match status" value="1"/>
</dbReference>
<protein>
    <submittedName>
        <fullName evidence="6">GntR family transcriptional regulator</fullName>
    </submittedName>
</protein>
<proteinExistence type="predicted"/>
<dbReference type="EMBL" id="DWXE01000028">
    <property type="protein sequence ID" value="HJB91459.1"/>
    <property type="molecule type" value="Genomic_DNA"/>
</dbReference>
<keyword evidence="3" id="KW-0238">DNA-binding</keyword>
<accession>A0A9D2SD65</accession>
<dbReference type="Gene3D" id="1.10.10.10">
    <property type="entry name" value="Winged helix-like DNA-binding domain superfamily/Winged helix DNA-binding domain"/>
    <property type="match status" value="1"/>
</dbReference>
<evidence type="ECO:0000313" key="6">
    <source>
        <dbReference type="EMBL" id="HJB91459.1"/>
    </source>
</evidence>
<dbReference type="InterPro" id="IPR000524">
    <property type="entry name" value="Tscrpt_reg_HTH_GntR"/>
</dbReference>
<dbReference type="CDD" id="cd07377">
    <property type="entry name" value="WHTH_GntR"/>
    <property type="match status" value="1"/>
</dbReference>
<dbReference type="InterPro" id="IPR001761">
    <property type="entry name" value="Peripla_BP/Lac1_sug-bd_dom"/>
</dbReference>
<dbReference type="PROSITE" id="PS50949">
    <property type="entry name" value="HTH_GNTR"/>
    <property type="match status" value="1"/>
</dbReference>
<evidence type="ECO:0000256" key="3">
    <source>
        <dbReference type="ARBA" id="ARBA00023125"/>
    </source>
</evidence>
<reference evidence="6" key="1">
    <citation type="journal article" date="2021" name="PeerJ">
        <title>Extensive microbial diversity within the chicken gut microbiome revealed by metagenomics and culture.</title>
        <authorList>
            <person name="Gilroy R."/>
            <person name="Ravi A."/>
            <person name="Getino M."/>
            <person name="Pursley I."/>
            <person name="Horton D.L."/>
            <person name="Alikhan N.F."/>
            <person name="Baker D."/>
            <person name="Gharbi K."/>
            <person name="Hall N."/>
            <person name="Watson M."/>
            <person name="Adriaenssens E.M."/>
            <person name="Foster-Nyarko E."/>
            <person name="Jarju S."/>
            <person name="Secka A."/>
            <person name="Antonio M."/>
            <person name="Oren A."/>
            <person name="Chaudhuri R.R."/>
            <person name="La Ragione R."/>
            <person name="Hildebrand F."/>
            <person name="Pallen M.J."/>
        </authorList>
    </citation>
    <scope>NUCLEOTIDE SEQUENCE</scope>
    <source>
        <strain evidence="6">USAMLcec3-2134</strain>
    </source>
</reference>
<dbReference type="Pfam" id="PF00392">
    <property type="entry name" value="GntR"/>
    <property type="match status" value="1"/>
</dbReference>
<dbReference type="SUPFAM" id="SSF46785">
    <property type="entry name" value="Winged helix' DNA-binding domain"/>
    <property type="match status" value="1"/>
</dbReference>
<dbReference type="PANTHER" id="PTHR30146">
    <property type="entry name" value="LACI-RELATED TRANSCRIPTIONAL REPRESSOR"/>
    <property type="match status" value="1"/>
</dbReference>
<dbReference type="AlphaFoldDB" id="A0A9D2SD65"/>
<organism evidence="6 7">
    <name type="scientific">Candidatus Eisenbergiella merdigallinarum</name>
    <dbReference type="NCBI Taxonomy" id="2838552"/>
    <lineage>
        <taxon>Bacteria</taxon>
        <taxon>Bacillati</taxon>
        <taxon>Bacillota</taxon>
        <taxon>Clostridia</taxon>
        <taxon>Lachnospirales</taxon>
        <taxon>Lachnospiraceae</taxon>
        <taxon>Eisenbergiella</taxon>
    </lineage>
</organism>
<dbReference type="Proteomes" id="UP000886883">
    <property type="component" value="Unassembled WGS sequence"/>
</dbReference>
<name>A0A9D2SD65_9FIRM</name>
<keyword evidence="4" id="KW-0804">Transcription</keyword>
<dbReference type="GO" id="GO:0000976">
    <property type="term" value="F:transcription cis-regulatory region binding"/>
    <property type="evidence" value="ECO:0007669"/>
    <property type="project" value="TreeGrafter"/>
</dbReference>
<dbReference type="SUPFAM" id="SSF53822">
    <property type="entry name" value="Periplasmic binding protein-like I"/>
    <property type="match status" value="1"/>
</dbReference>
<evidence type="ECO:0000256" key="2">
    <source>
        <dbReference type="ARBA" id="ARBA00023015"/>
    </source>
</evidence>
<dbReference type="InterPro" id="IPR036390">
    <property type="entry name" value="WH_DNA-bd_sf"/>
</dbReference>
<dbReference type="InterPro" id="IPR028082">
    <property type="entry name" value="Peripla_BP_I"/>
</dbReference>
<gene>
    <name evidence="6" type="ORF">H9763_08335</name>
</gene>
<dbReference type="Gene3D" id="3.40.50.2300">
    <property type="match status" value="2"/>
</dbReference>
<evidence type="ECO:0000256" key="4">
    <source>
        <dbReference type="ARBA" id="ARBA00023163"/>
    </source>
</evidence>
<dbReference type="GO" id="GO:0003700">
    <property type="term" value="F:DNA-binding transcription factor activity"/>
    <property type="evidence" value="ECO:0007669"/>
    <property type="project" value="InterPro"/>
</dbReference>
<comment type="caution">
    <text evidence="6">The sequence shown here is derived from an EMBL/GenBank/DDBJ whole genome shotgun (WGS) entry which is preliminary data.</text>
</comment>
<keyword evidence="1" id="KW-0678">Repressor</keyword>
<evidence type="ECO:0000259" key="5">
    <source>
        <dbReference type="PROSITE" id="PS50949"/>
    </source>
</evidence>
<keyword evidence="2" id="KW-0805">Transcription regulation</keyword>
<sequence>MEEEKCLYQTVYDTLQERIRSGRIRPGERLPAEKALAEEFDVSRITIQKAMSMLVQDGYIFRRPGRGSFASMNADKMESRSGERSGDQREAFDVIGLVMEDFSASFGIEMLKAIEDEAEKKGYHLCMKRSMGDQLREKKMLESLMKMKVAGVIVMPTHGQHYNTEILKMVGDGMPVVFVDRYLEGLPVPFVGTDNEKAVEELVQHLLDRGYRRMALFTAPETEADSLKKRIRGYRKMVARHLSEENGAGYLLDSIRSTIPDLKSEKNTDDDAEKIAAFLKAHPDVEVVIAAEFDIAVLTEKVCRQIGIRVPQDLEITCFDGPLSAYGEYTYTHVRQDEEQMGKRAVQILARLIRGESLMDRVYMDAKVVPGTGARG</sequence>
<dbReference type="PANTHER" id="PTHR30146:SF95">
    <property type="entry name" value="RIBOSE OPERON REPRESSOR"/>
    <property type="match status" value="1"/>
</dbReference>
<dbReference type="PRINTS" id="PR00035">
    <property type="entry name" value="HTHGNTR"/>
</dbReference>
<reference evidence="6" key="2">
    <citation type="submission" date="2021-04" db="EMBL/GenBank/DDBJ databases">
        <authorList>
            <person name="Gilroy R."/>
        </authorList>
    </citation>
    <scope>NUCLEOTIDE SEQUENCE</scope>
    <source>
        <strain evidence="6">USAMLcec3-2134</strain>
    </source>
</reference>